<dbReference type="KEGG" id="cle:Clole_0786"/>
<dbReference type="RefSeq" id="WP_013655820.1">
    <property type="nucleotide sequence ID" value="NC_015275.1"/>
</dbReference>
<name>F2JPH1_CELLD</name>
<accession>F2JPH1</accession>
<evidence type="ECO:0000313" key="1">
    <source>
        <dbReference type="EMBL" id="ADZ82519.1"/>
    </source>
</evidence>
<dbReference type="AlphaFoldDB" id="F2JPH1"/>
<keyword evidence="2" id="KW-1185">Reference proteome</keyword>
<proteinExistence type="predicted"/>
<organism evidence="1 2">
    <name type="scientific">Cellulosilyticum lentocellum (strain ATCC 49066 / DSM 5427 / NCIMB 11756 / RHM5)</name>
    <name type="common">Clostridium lentocellum</name>
    <dbReference type="NCBI Taxonomy" id="642492"/>
    <lineage>
        <taxon>Bacteria</taxon>
        <taxon>Bacillati</taxon>
        <taxon>Bacillota</taxon>
        <taxon>Clostridia</taxon>
        <taxon>Lachnospirales</taxon>
        <taxon>Cellulosilyticaceae</taxon>
        <taxon>Cellulosilyticum</taxon>
    </lineage>
</organism>
<dbReference type="HOGENOM" id="CLU_2205319_0_0_9"/>
<dbReference type="EMBL" id="CP002582">
    <property type="protein sequence ID" value="ADZ82519.1"/>
    <property type="molecule type" value="Genomic_DNA"/>
</dbReference>
<protein>
    <submittedName>
        <fullName evidence="1">Uncharacterized protein</fullName>
    </submittedName>
</protein>
<gene>
    <name evidence="1" type="ordered locus">Clole_0786</name>
</gene>
<evidence type="ECO:0000313" key="2">
    <source>
        <dbReference type="Proteomes" id="UP000008467"/>
    </source>
</evidence>
<dbReference type="STRING" id="642492.Clole_0786"/>
<dbReference type="Proteomes" id="UP000008467">
    <property type="component" value="Chromosome"/>
</dbReference>
<reference evidence="1 2" key="1">
    <citation type="journal article" date="2011" name="J. Bacteriol.">
        <title>Complete genome sequence of the cellulose-degrading bacterium Cellulosilyticum lentocellum.</title>
        <authorList>
            <consortium name="US DOE Joint Genome Institute"/>
            <person name="Miller D.A."/>
            <person name="Suen G."/>
            <person name="Bruce D."/>
            <person name="Copeland A."/>
            <person name="Cheng J.F."/>
            <person name="Detter C."/>
            <person name="Goodwin L.A."/>
            <person name="Han C.S."/>
            <person name="Hauser L.J."/>
            <person name="Land M.L."/>
            <person name="Lapidus A."/>
            <person name="Lucas S."/>
            <person name="Meincke L."/>
            <person name="Pitluck S."/>
            <person name="Tapia R."/>
            <person name="Teshima H."/>
            <person name="Woyke T."/>
            <person name="Fox B.G."/>
            <person name="Angert E.R."/>
            <person name="Currie C.R."/>
        </authorList>
    </citation>
    <scope>NUCLEOTIDE SEQUENCE [LARGE SCALE GENOMIC DNA]</scope>
    <source>
        <strain evidence="2">ATCC 49066 / DSM 5427 / NCIMB 11756 / RHM5</strain>
    </source>
</reference>
<sequence>MKRKMIEKVVRIAAERNIINLNDFEIPANERQGEIIAVIQEGIEEENQRVIEALQEGFAEYLQQVPDSKVKDEDTGELRPITVQEAVDFITGEYWNVMSEIDEVVNE</sequence>